<dbReference type="InterPro" id="IPR037524">
    <property type="entry name" value="PA14/GLEYA"/>
</dbReference>
<comment type="caution">
    <text evidence="8">The sequence shown here is derived from an EMBL/GenBank/DDBJ whole genome shotgun (WGS) entry which is preliminary data.</text>
</comment>
<dbReference type="Pfam" id="PF07627">
    <property type="entry name" value="PSCyt3"/>
    <property type="match status" value="1"/>
</dbReference>
<dbReference type="SMART" id="SM00758">
    <property type="entry name" value="PA14"/>
    <property type="match status" value="1"/>
</dbReference>
<proteinExistence type="predicted"/>
<evidence type="ECO:0000259" key="7">
    <source>
        <dbReference type="PROSITE" id="PS51820"/>
    </source>
</evidence>
<protein>
    <submittedName>
        <fullName evidence="8">DUF1592 domain-containing protein</fullName>
    </submittedName>
</protein>
<feature type="domain" description="Cytochrome c" evidence="6">
    <location>
        <begin position="31"/>
        <end position="103"/>
    </location>
</feature>
<dbReference type="InterPro" id="IPR036909">
    <property type="entry name" value="Cyt_c-like_dom_sf"/>
</dbReference>
<dbReference type="Gene3D" id="3.90.182.10">
    <property type="entry name" value="Toxin - Anthrax Protective Antigen,domain 1"/>
    <property type="match status" value="1"/>
</dbReference>
<dbReference type="InterPro" id="IPR009056">
    <property type="entry name" value="Cyt_c-like_dom"/>
</dbReference>
<name>A0ABT6FGE5_9BACT</name>
<dbReference type="InterPro" id="IPR013042">
    <property type="entry name" value="DUF1592"/>
</dbReference>
<keyword evidence="1 4" id="KW-0349">Heme</keyword>
<keyword evidence="5" id="KW-0732">Signal</keyword>
<dbReference type="EMBL" id="JARRAG010000002">
    <property type="protein sequence ID" value="MDG3006651.1"/>
    <property type="molecule type" value="Genomic_DNA"/>
</dbReference>
<dbReference type="Pfam" id="PF07637">
    <property type="entry name" value="PSD5"/>
    <property type="match status" value="1"/>
</dbReference>
<evidence type="ECO:0000256" key="4">
    <source>
        <dbReference type="PROSITE-ProRule" id="PRU00433"/>
    </source>
</evidence>
<evidence type="ECO:0000313" key="8">
    <source>
        <dbReference type="EMBL" id="MDG3006651.1"/>
    </source>
</evidence>
<dbReference type="InterPro" id="IPR013039">
    <property type="entry name" value="DUF1588"/>
</dbReference>
<feature type="chain" id="PRO_5047137854" evidence="5">
    <location>
        <begin position="31"/>
        <end position="785"/>
    </location>
</feature>
<dbReference type="Pfam" id="PF13442">
    <property type="entry name" value="Cytochrome_CBB3"/>
    <property type="match status" value="1"/>
</dbReference>
<dbReference type="PROSITE" id="PS51257">
    <property type="entry name" value="PROKAR_LIPOPROTEIN"/>
    <property type="match status" value="1"/>
</dbReference>
<dbReference type="Pfam" id="PF07691">
    <property type="entry name" value="PA14"/>
    <property type="match status" value="1"/>
</dbReference>
<evidence type="ECO:0000259" key="6">
    <source>
        <dbReference type="PROSITE" id="PS51007"/>
    </source>
</evidence>
<reference evidence="8 9" key="1">
    <citation type="submission" date="2023-03" db="EMBL/GenBank/DDBJ databases">
        <title>Paludisphaera mucosa sp. nov. a novel planctomycete from northern fen.</title>
        <authorList>
            <person name="Ivanova A."/>
        </authorList>
    </citation>
    <scope>NUCLEOTIDE SEQUENCE [LARGE SCALE GENOMIC DNA]</scope>
    <source>
        <strain evidence="8 9">Pla2</strain>
    </source>
</reference>
<dbReference type="SUPFAM" id="SSF46626">
    <property type="entry name" value="Cytochrome c"/>
    <property type="match status" value="1"/>
</dbReference>
<dbReference type="RefSeq" id="WP_277862944.1">
    <property type="nucleotide sequence ID" value="NZ_JARRAG010000002.1"/>
</dbReference>
<dbReference type="InterPro" id="IPR011658">
    <property type="entry name" value="PA14_dom"/>
</dbReference>
<dbReference type="InterPro" id="IPR013043">
    <property type="entry name" value="DUF1595"/>
</dbReference>
<dbReference type="Pfam" id="PF07631">
    <property type="entry name" value="PSD4"/>
    <property type="match status" value="1"/>
</dbReference>
<evidence type="ECO:0000256" key="1">
    <source>
        <dbReference type="ARBA" id="ARBA00022617"/>
    </source>
</evidence>
<evidence type="ECO:0000256" key="2">
    <source>
        <dbReference type="ARBA" id="ARBA00022723"/>
    </source>
</evidence>
<gene>
    <name evidence="8" type="ORF">PZE19_23025</name>
</gene>
<sequence length="785" mass="87071">MKTLRTSRVGWLGLAALACAGLLLCGASRADEPSKGQAVYARQCLSCHGAAGEGSKEYPHALVGDKSIKELAKYIAKTMPEDDPGACVGEDADQVAGYIHEAFYSSIARARNKPARIDLARLTVRQHQNALIDLIGAFRGPAEWDGPKGLQGEYYKSHQHWKKDDRIIDRVDPAIQFDFGVNLPDSTEVGHRFFVRWQGGVLAPDTGDYEFVVRTEHSTKLWVNDLEKPLIDRWVKSGEDVEFRETIRLIGGRVYPIRLDMSKGKQGVDDSKKVTPPPTKATIALLWKRPKGAMEPLSARYLSPKRTPELFVLQTPFPPDDRSMGYERGTSVSKAWDDAATDAALETAGYVVEHLDRLIGTKPDSADREAKAREFCNKFVERAFRRPLSAEERAAYVDRRFGPGIDLQTAVKKVVLATLISPAFLYHEPDGALDAYDVAARLSFGLWDSLPDSTVLEAAAKGELKTREEVARQAERMVDDLRTRAKLREFLIQWLKVDRVADLSKDPKVFPDFNEAVASDLRTSLEMFLDDVAWTDGSDFRRFLKADELYLNGRLAKVYGASLPADAPFQKVKLGDEPRAGLLTHPYLMASFAYTATSSPIHRGVFLTRGFLGRALAPPPEAVAPLAPDLHAGLTTRERVVLQTSPKACQMCHTMINSVGFTLENFDAVGRFRKEENGKAIDPTGEYPSRSGETVVFHGPQDLAKFLSETDETRTAFVQQLFHNLIKQPINAFGPDELNTLTAGFEKQEFSIRRLMVDVLATSALTPRKAPDKNQEAPRAVAATP</sequence>
<dbReference type="Proteomes" id="UP001216907">
    <property type="component" value="Unassembled WGS sequence"/>
</dbReference>
<feature type="signal peptide" evidence="5">
    <location>
        <begin position="1"/>
        <end position="30"/>
    </location>
</feature>
<dbReference type="Gene3D" id="1.10.760.10">
    <property type="entry name" value="Cytochrome c-like domain"/>
    <property type="match status" value="1"/>
</dbReference>
<keyword evidence="9" id="KW-1185">Reference proteome</keyword>
<accession>A0ABT6FGE5</accession>
<keyword evidence="3 4" id="KW-0408">Iron</keyword>
<evidence type="ECO:0000313" key="9">
    <source>
        <dbReference type="Proteomes" id="UP001216907"/>
    </source>
</evidence>
<dbReference type="PROSITE" id="PS51820">
    <property type="entry name" value="PA14"/>
    <property type="match status" value="1"/>
</dbReference>
<dbReference type="SUPFAM" id="SSF56988">
    <property type="entry name" value="Anthrax protective antigen"/>
    <property type="match status" value="1"/>
</dbReference>
<keyword evidence="2 4" id="KW-0479">Metal-binding</keyword>
<feature type="domain" description="PA14" evidence="7">
    <location>
        <begin position="145"/>
        <end position="301"/>
    </location>
</feature>
<evidence type="ECO:0000256" key="3">
    <source>
        <dbReference type="ARBA" id="ARBA00023004"/>
    </source>
</evidence>
<evidence type="ECO:0000256" key="5">
    <source>
        <dbReference type="SAM" id="SignalP"/>
    </source>
</evidence>
<dbReference type="PROSITE" id="PS51007">
    <property type="entry name" value="CYTC"/>
    <property type="match status" value="1"/>
</dbReference>
<organism evidence="8 9">
    <name type="scientific">Paludisphaera mucosa</name>
    <dbReference type="NCBI Taxonomy" id="3030827"/>
    <lineage>
        <taxon>Bacteria</taxon>
        <taxon>Pseudomonadati</taxon>
        <taxon>Planctomycetota</taxon>
        <taxon>Planctomycetia</taxon>
        <taxon>Isosphaerales</taxon>
        <taxon>Isosphaeraceae</taxon>
        <taxon>Paludisphaera</taxon>
    </lineage>
</organism>